<feature type="transmembrane region" description="Helical" evidence="1">
    <location>
        <begin position="343"/>
        <end position="363"/>
    </location>
</feature>
<evidence type="ECO:0000313" key="2">
    <source>
        <dbReference type="EMBL" id="WQD37713.1"/>
    </source>
</evidence>
<protein>
    <submittedName>
        <fullName evidence="2">PepSY-associated TM helix domain-containing protein</fullName>
    </submittedName>
</protein>
<keyword evidence="1" id="KW-0472">Membrane</keyword>
<dbReference type="PANTHER" id="PTHR34219:SF3">
    <property type="entry name" value="BLL7967 PROTEIN"/>
    <property type="match status" value="1"/>
</dbReference>
<dbReference type="Pfam" id="PF03929">
    <property type="entry name" value="PepSY_TM"/>
    <property type="match status" value="1"/>
</dbReference>
<evidence type="ECO:0000313" key="3">
    <source>
        <dbReference type="Proteomes" id="UP001325680"/>
    </source>
</evidence>
<feature type="transmembrane region" description="Helical" evidence="1">
    <location>
        <begin position="137"/>
        <end position="158"/>
    </location>
</feature>
<dbReference type="PANTHER" id="PTHR34219">
    <property type="entry name" value="IRON-REGULATED INNER MEMBRANE PROTEIN-RELATED"/>
    <property type="match status" value="1"/>
</dbReference>
<keyword evidence="1" id="KW-0812">Transmembrane</keyword>
<evidence type="ECO:0000256" key="1">
    <source>
        <dbReference type="SAM" id="Phobius"/>
    </source>
</evidence>
<feature type="transmembrane region" description="Helical" evidence="1">
    <location>
        <begin position="190"/>
        <end position="210"/>
    </location>
</feature>
<keyword evidence="1" id="KW-1133">Transmembrane helix</keyword>
<keyword evidence="3" id="KW-1185">Reference proteome</keyword>
<sequence>MTLKKTIGKLHLWLGLASGIIVVWLGITGCILAFEREISHATQAYRFINKTGNSYLPPTVLKDSVDKYLNGKETVSIEYLGARDAALAYYYDEEIYYQIFVNPYTGEVQKVKDMSRDFFRVITMGHYELWLGQTGRMIISIATLIFLIMMITGIILWWPKNKAAASQRFRFKWKPTTKWRRKNYDVHNVLGFYMTWVAIFLAITGLVMGFEWFSKSVYFVTSGGKTMPEHVHPLSDSTLAGSVNKQQMVNTVWMNLMKQKKSDNKVGIVFPHDNADALEGYVNHNLDSYFNADFYHYDQYTGKELPTHGVYAGKFETAPLSDKIARMNYDIHVGAVLGLPGKFLAFFASLIATSMPITGFLIWRGRKKNQKKRRPVIQQVS</sequence>
<dbReference type="EMBL" id="CP139960">
    <property type="protein sequence ID" value="WQD37713.1"/>
    <property type="molecule type" value="Genomic_DNA"/>
</dbReference>
<feature type="transmembrane region" description="Helical" evidence="1">
    <location>
        <begin position="12"/>
        <end position="34"/>
    </location>
</feature>
<gene>
    <name evidence="2" type="ORF">U0035_18745</name>
</gene>
<name>A0ABZ0W375_9BACT</name>
<dbReference type="PROSITE" id="PS51257">
    <property type="entry name" value="PROKAR_LIPOPROTEIN"/>
    <property type="match status" value="1"/>
</dbReference>
<organism evidence="2 3">
    <name type="scientific">Niabella yanshanensis</name>
    <dbReference type="NCBI Taxonomy" id="577386"/>
    <lineage>
        <taxon>Bacteria</taxon>
        <taxon>Pseudomonadati</taxon>
        <taxon>Bacteroidota</taxon>
        <taxon>Chitinophagia</taxon>
        <taxon>Chitinophagales</taxon>
        <taxon>Chitinophagaceae</taxon>
        <taxon>Niabella</taxon>
    </lineage>
</organism>
<dbReference type="RefSeq" id="WP_114791509.1">
    <property type="nucleotide sequence ID" value="NZ_CP139960.1"/>
</dbReference>
<dbReference type="Proteomes" id="UP001325680">
    <property type="component" value="Chromosome"/>
</dbReference>
<accession>A0ABZ0W375</accession>
<proteinExistence type="predicted"/>
<reference evidence="2 3" key="1">
    <citation type="submission" date="2023-12" db="EMBL/GenBank/DDBJ databases">
        <title>Genome sequencing and assembly of bacterial species from a model synthetic community.</title>
        <authorList>
            <person name="Hogle S.L."/>
        </authorList>
    </citation>
    <scope>NUCLEOTIDE SEQUENCE [LARGE SCALE GENOMIC DNA]</scope>
    <source>
        <strain evidence="2 3">HAMBI_3031</strain>
    </source>
</reference>
<dbReference type="InterPro" id="IPR005625">
    <property type="entry name" value="PepSY-ass_TM"/>
</dbReference>